<organism evidence="1 2">
    <name type="scientific">Batillaria attramentaria</name>
    <dbReference type="NCBI Taxonomy" id="370345"/>
    <lineage>
        <taxon>Eukaryota</taxon>
        <taxon>Metazoa</taxon>
        <taxon>Spiralia</taxon>
        <taxon>Lophotrochozoa</taxon>
        <taxon>Mollusca</taxon>
        <taxon>Gastropoda</taxon>
        <taxon>Caenogastropoda</taxon>
        <taxon>Sorbeoconcha</taxon>
        <taxon>Cerithioidea</taxon>
        <taxon>Batillariidae</taxon>
        <taxon>Batillaria</taxon>
    </lineage>
</organism>
<evidence type="ECO:0000313" key="2">
    <source>
        <dbReference type="Proteomes" id="UP001519460"/>
    </source>
</evidence>
<feature type="non-terminal residue" evidence="1">
    <location>
        <position position="1"/>
    </location>
</feature>
<dbReference type="Proteomes" id="UP001519460">
    <property type="component" value="Unassembled WGS sequence"/>
</dbReference>
<dbReference type="EMBL" id="JACVVK020000594">
    <property type="protein sequence ID" value="KAK7463983.1"/>
    <property type="molecule type" value="Genomic_DNA"/>
</dbReference>
<name>A0ABD0J712_9CAEN</name>
<gene>
    <name evidence="1" type="ORF">BaRGS_00038023</name>
</gene>
<keyword evidence="2" id="KW-1185">Reference proteome</keyword>
<dbReference type="AlphaFoldDB" id="A0ABD0J712"/>
<evidence type="ECO:0000313" key="1">
    <source>
        <dbReference type="EMBL" id="KAK7463983.1"/>
    </source>
</evidence>
<protein>
    <submittedName>
        <fullName evidence="1">Uncharacterized protein</fullName>
    </submittedName>
</protein>
<comment type="caution">
    <text evidence="1">The sequence shown here is derived from an EMBL/GenBank/DDBJ whole genome shotgun (WGS) entry which is preliminary data.</text>
</comment>
<sequence>TAEVNDLTSVNTTRACPQQHERESLCMSACRNDPRPCTGKVKFHISSCSDLFFVLVKDVVPWLSSVDNVSLTLSGPFTRGTAVV</sequence>
<accession>A0ABD0J712</accession>
<reference evidence="1 2" key="1">
    <citation type="journal article" date="2023" name="Sci. Data">
        <title>Genome assembly of the Korean intertidal mud-creeper Batillaria attramentaria.</title>
        <authorList>
            <person name="Patra A.K."/>
            <person name="Ho P.T."/>
            <person name="Jun S."/>
            <person name="Lee S.J."/>
            <person name="Kim Y."/>
            <person name="Won Y.J."/>
        </authorList>
    </citation>
    <scope>NUCLEOTIDE SEQUENCE [LARGE SCALE GENOMIC DNA]</scope>
    <source>
        <strain evidence="1">Wonlab-2016</strain>
    </source>
</reference>
<proteinExistence type="predicted"/>